<protein>
    <submittedName>
        <fullName evidence="2">Uncharacterized protein</fullName>
    </submittedName>
</protein>
<dbReference type="AlphaFoldDB" id="A0A7T8QT11"/>
<feature type="region of interest" description="Disordered" evidence="1">
    <location>
        <begin position="44"/>
        <end position="67"/>
    </location>
</feature>
<evidence type="ECO:0000313" key="2">
    <source>
        <dbReference type="EMBL" id="QQP53958.1"/>
    </source>
</evidence>
<evidence type="ECO:0000313" key="3">
    <source>
        <dbReference type="Proteomes" id="UP000595437"/>
    </source>
</evidence>
<sequence length="67" mass="7540">MPSPAGLTLHATLIPYLGNKQRLSTPYRWKSSPHGARVLYGAYGTAQPRRPPPDNFKWTGKKYLTNN</sequence>
<gene>
    <name evidence="2" type="ORF">FKW44_006616</name>
</gene>
<dbReference type="Proteomes" id="UP000595437">
    <property type="component" value="Chromosome 4"/>
</dbReference>
<name>A0A7T8QT11_CALRO</name>
<evidence type="ECO:0000256" key="1">
    <source>
        <dbReference type="SAM" id="MobiDB-lite"/>
    </source>
</evidence>
<reference evidence="3" key="1">
    <citation type="submission" date="2021-01" db="EMBL/GenBank/DDBJ databases">
        <title>Caligus Genome Assembly.</title>
        <authorList>
            <person name="Gallardo-Escarate C."/>
        </authorList>
    </citation>
    <scope>NUCLEOTIDE SEQUENCE [LARGE SCALE GENOMIC DNA]</scope>
</reference>
<organism evidence="2 3">
    <name type="scientific">Caligus rogercresseyi</name>
    <name type="common">Sea louse</name>
    <dbReference type="NCBI Taxonomy" id="217165"/>
    <lineage>
        <taxon>Eukaryota</taxon>
        <taxon>Metazoa</taxon>
        <taxon>Ecdysozoa</taxon>
        <taxon>Arthropoda</taxon>
        <taxon>Crustacea</taxon>
        <taxon>Multicrustacea</taxon>
        <taxon>Hexanauplia</taxon>
        <taxon>Copepoda</taxon>
        <taxon>Siphonostomatoida</taxon>
        <taxon>Caligidae</taxon>
        <taxon>Caligus</taxon>
    </lineage>
</organism>
<accession>A0A7T8QT11</accession>
<proteinExistence type="predicted"/>
<keyword evidence="3" id="KW-1185">Reference proteome</keyword>
<dbReference type="EMBL" id="CP045893">
    <property type="protein sequence ID" value="QQP53958.1"/>
    <property type="molecule type" value="Genomic_DNA"/>
</dbReference>